<sequence length="93" mass="10639">MQTSHFRQQPFHPIGERRHTDHRGGLRQVRCYAQQTRSKVISSEPWLYFKHVTNGGTLPQPGVIGQLREATAHRTLDNLIWINSPSLALILSV</sequence>
<dbReference type="Proteomes" id="UP001626550">
    <property type="component" value="Unassembled WGS sequence"/>
</dbReference>
<proteinExistence type="predicted"/>
<dbReference type="EMBL" id="JBJKFK010000423">
    <property type="protein sequence ID" value="KAL3317134.1"/>
    <property type="molecule type" value="Genomic_DNA"/>
</dbReference>
<evidence type="ECO:0000256" key="1">
    <source>
        <dbReference type="SAM" id="MobiDB-lite"/>
    </source>
</evidence>
<evidence type="ECO:0000313" key="3">
    <source>
        <dbReference type="Proteomes" id="UP001626550"/>
    </source>
</evidence>
<name>A0ABD2QC95_9PLAT</name>
<reference evidence="2 3" key="1">
    <citation type="submission" date="2024-11" db="EMBL/GenBank/DDBJ databases">
        <title>Adaptive evolution of stress response genes in parasites aligns with host niche diversity.</title>
        <authorList>
            <person name="Hahn C."/>
            <person name="Resl P."/>
        </authorList>
    </citation>
    <scope>NUCLEOTIDE SEQUENCE [LARGE SCALE GENOMIC DNA]</scope>
    <source>
        <strain evidence="2">EGGRZ-B1_66</strain>
        <tissue evidence="2">Body</tissue>
    </source>
</reference>
<evidence type="ECO:0000313" key="2">
    <source>
        <dbReference type="EMBL" id="KAL3317134.1"/>
    </source>
</evidence>
<gene>
    <name evidence="2" type="ORF">Ciccas_004205</name>
</gene>
<feature type="region of interest" description="Disordered" evidence="1">
    <location>
        <begin position="1"/>
        <end position="26"/>
    </location>
</feature>
<comment type="caution">
    <text evidence="2">The sequence shown here is derived from an EMBL/GenBank/DDBJ whole genome shotgun (WGS) entry which is preliminary data.</text>
</comment>
<feature type="compositionally biased region" description="Basic and acidic residues" evidence="1">
    <location>
        <begin position="14"/>
        <end position="24"/>
    </location>
</feature>
<protein>
    <submittedName>
        <fullName evidence="2">Uncharacterized protein</fullName>
    </submittedName>
</protein>
<organism evidence="2 3">
    <name type="scientific">Cichlidogyrus casuarinus</name>
    <dbReference type="NCBI Taxonomy" id="1844966"/>
    <lineage>
        <taxon>Eukaryota</taxon>
        <taxon>Metazoa</taxon>
        <taxon>Spiralia</taxon>
        <taxon>Lophotrochozoa</taxon>
        <taxon>Platyhelminthes</taxon>
        <taxon>Monogenea</taxon>
        <taxon>Monopisthocotylea</taxon>
        <taxon>Dactylogyridea</taxon>
        <taxon>Ancyrocephalidae</taxon>
        <taxon>Cichlidogyrus</taxon>
    </lineage>
</organism>
<accession>A0ABD2QC95</accession>
<keyword evidence="3" id="KW-1185">Reference proteome</keyword>
<dbReference type="AlphaFoldDB" id="A0ABD2QC95"/>